<name>S3MSB9_9GAMM</name>
<dbReference type="EMBL" id="ATGI01000043">
    <property type="protein sequence ID" value="EPF69418.1"/>
    <property type="molecule type" value="Genomic_DNA"/>
</dbReference>
<sequence length="30" mass="3462">MSVKLVIMQSILRYTLTHEITLATQHSLFS</sequence>
<proteinExistence type="predicted"/>
<comment type="caution">
    <text evidence="1">The sequence shown here is derived from an EMBL/GenBank/DDBJ whole genome shotgun (WGS) entry which is preliminary data.</text>
</comment>
<accession>S3MSB9</accession>
<keyword evidence="2" id="KW-1185">Reference proteome</keyword>
<dbReference type="AlphaFoldDB" id="S3MSB9"/>
<protein>
    <submittedName>
        <fullName evidence="1">Uncharacterized protein</fullName>
    </submittedName>
</protein>
<evidence type="ECO:0000313" key="1">
    <source>
        <dbReference type="EMBL" id="EPF69418.1"/>
    </source>
</evidence>
<dbReference type="HOGENOM" id="CLU_3401748_0_0_6"/>
<gene>
    <name evidence="1" type="ORF">F945_03689</name>
</gene>
<organism evidence="1 2">
    <name type="scientific">Acinetobacter rudis CIP 110305</name>
    <dbReference type="NCBI Taxonomy" id="421052"/>
    <lineage>
        <taxon>Bacteria</taxon>
        <taxon>Pseudomonadati</taxon>
        <taxon>Pseudomonadota</taxon>
        <taxon>Gammaproteobacteria</taxon>
        <taxon>Moraxellales</taxon>
        <taxon>Moraxellaceae</taxon>
        <taxon>Acinetobacter</taxon>
    </lineage>
</organism>
<reference evidence="1 2" key="1">
    <citation type="submission" date="2013-06" db="EMBL/GenBank/DDBJ databases">
        <title>The Genome Sequence of Acinetobacter rudis CIP 110305.</title>
        <authorList>
            <consortium name="The Broad Institute Genome Sequencing Platform"/>
            <consortium name="The Broad Institute Genome Sequencing Center for Infectious Disease"/>
            <person name="Cerqueira G."/>
            <person name="Feldgarden M."/>
            <person name="Courvalin P."/>
            <person name="Perichon B."/>
            <person name="Grillot-Courvalin C."/>
            <person name="Clermont D."/>
            <person name="Rocha E."/>
            <person name="Yoon E.-J."/>
            <person name="Nemec A."/>
            <person name="Young S.K."/>
            <person name="Zeng Q."/>
            <person name="Gargeya S."/>
            <person name="Fitzgerald M."/>
            <person name="Abouelleil A."/>
            <person name="Alvarado L."/>
            <person name="Berlin A.M."/>
            <person name="Chapman S.B."/>
            <person name="Dewar J."/>
            <person name="Goldberg J."/>
            <person name="Griggs A."/>
            <person name="Gujja S."/>
            <person name="Hansen M."/>
            <person name="Howarth C."/>
            <person name="Imamovic A."/>
            <person name="Larimer J."/>
            <person name="McCowan C."/>
            <person name="Murphy C."/>
            <person name="Pearson M."/>
            <person name="Priest M."/>
            <person name="Roberts A."/>
            <person name="Saif S."/>
            <person name="Shea T."/>
            <person name="Sykes S."/>
            <person name="Wortman J."/>
            <person name="Nusbaum C."/>
            <person name="Birren B."/>
        </authorList>
    </citation>
    <scope>NUCLEOTIDE SEQUENCE [LARGE SCALE GENOMIC DNA]</scope>
    <source>
        <strain evidence="1 2">CIP 110305</strain>
    </source>
</reference>
<dbReference type="Proteomes" id="UP000014568">
    <property type="component" value="Unassembled WGS sequence"/>
</dbReference>
<evidence type="ECO:0000313" key="2">
    <source>
        <dbReference type="Proteomes" id="UP000014568"/>
    </source>
</evidence>